<dbReference type="RefSeq" id="WP_114375884.1">
    <property type="nucleotide sequence ID" value="NZ_CP031092.1"/>
</dbReference>
<proteinExistence type="inferred from homology"/>
<comment type="function">
    <text evidence="2">An aminoacyl-tRNA editing enzyme that deacylates mischarged D-aminoacyl-tRNAs. Also deacylates mischarged glycyl-tRNA(Ala), protecting cells against glycine mischarging by AlaRS. Acts via tRNA-based rather than protein-based catalysis; rejects L-amino acids rather than detecting D-amino acids in the active site. By recycling D-aminoacyl-tRNA to D-amino acids and free tRNA molecules, this enzyme counteracts the toxicity associated with the formation of D-aminoacyl-tRNA entities in vivo and helps enforce protein L-homochirality.</text>
</comment>
<dbReference type="FunFam" id="3.50.80.10:FF:000001">
    <property type="entry name" value="D-aminoacyl-tRNA deacylase"/>
    <property type="match status" value="1"/>
</dbReference>
<keyword evidence="2" id="KW-0378">Hydrolase</keyword>
<accession>A0A345C3H8</accession>
<dbReference type="GO" id="GO:0043908">
    <property type="term" value="F:Ser(Gly)-tRNA(Ala) hydrolase activity"/>
    <property type="evidence" value="ECO:0007669"/>
    <property type="project" value="UniProtKB-UniRule"/>
</dbReference>
<gene>
    <name evidence="2" type="primary">dtd</name>
    <name evidence="3" type="ORF">DT065_18460</name>
</gene>
<dbReference type="NCBIfam" id="TIGR00256">
    <property type="entry name" value="D-aminoacyl-tRNA deacylase"/>
    <property type="match status" value="1"/>
</dbReference>
<comment type="catalytic activity">
    <reaction evidence="2">
        <text>glycyl-tRNA(Ala) + H2O = tRNA(Ala) + glycine + H(+)</text>
        <dbReference type="Rhea" id="RHEA:53744"/>
        <dbReference type="Rhea" id="RHEA-COMP:9657"/>
        <dbReference type="Rhea" id="RHEA-COMP:13640"/>
        <dbReference type="ChEBI" id="CHEBI:15377"/>
        <dbReference type="ChEBI" id="CHEBI:15378"/>
        <dbReference type="ChEBI" id="CHEBI:57305"/>
        <dbReference type="ChEBI" id="CHEBI:78442"/>
        <dbReference type="ChEBI" id="CHEBI:78522"/>
    </reaction>
</comment>
<evidence type="ECO:0000313" key="3">
    <source>
        <dbReference type="EMBL" id="AXF57759.1"/>
    </source>
</evidence>
<dbReference type="GO" id="GO:0051500">
    <property type="term" value="F:D-tyrosyl-tRNA(Tyr) deacylase activity"/>
    <property type="evidence" value="ECO:0007669"/>
    <property type="project" value="TreeGrafter"/>
</dbReference>
<evidence type="ECO:0000256" key="2">
    <source>
        <dbReference type="HAMAP-Rule" id="MF_00518"/>
    </source>
</evidence>
<dbReference type="GO" id="GO:0019478">
    <property type="term" value="P:D-amino acid catabolic process"/>
    <property type="evidence" value="ECO:0007669"/>
    <property type="project" value="UniProtKB-UniRule"/>
</dbReference>
<comment type="domain">
    <text evidence="2">A Gly-cisPro motif from one monomer fits into the active site of the other monomer to allow specific chiral rejection of L-amino acids.</text>
</comment>
<dbReference type="AlphaFoldDB" id="A0A345C3H8"/>
<dbReference type="OrthoDB" id="9801395at2"/>
<keyword evidence="2" id="KW-0963">Cytoplasm</keyword>
<dbReference type="Proteomes" id="UP000252100">
    <property type="component" value="Chromosome"/>
</dbReference>
<sequence length="146" mass="16195">MKALIQRSKHAQVNVGDRTIGAIEYGYVVFLGVTHEDTKHDARWLADKISNLRLFEDTEGKMNLSLLDTSGSILSISQFTLYGEAKKGRRPSFVQAAKPAQAEELYDYFNEQLRDIGIAVETGEFGAAMQVDLNNDGPVTLMLESP</sequence>
<comment type="subunit">
    <text evidence="2">Homodimer.</text>
</comment>
<dbReference type="PANTHER" id="PTHR10472">
    <property type="entry name" value="D-TYROSYL-TRNA TYR DEACYLASE"/>
    <property type="match status" value="1"/>
</dbReference>
<feature type="short sequence motif" description="Gly-cisPro motif, important for rejection of L-amino acids" evidence="2">
    <location>
        <begin position="137"/>
        <end position="138"/>
    </location>
</feature>
<name>A0A345C3H8_9BACI</name>
<keyword evidence="4" id="KW-1185">Reference proteome</keyword>
<dbReference type="GO" id="GO:0000049">
    <property type="term" value="F:tRNA binding"/>
    <property type="evidence" value="ECO:0007669"/>
    <property type="project" value="UniProtKB-UniRule"/>
</dbReference>
<dbReference type="InterPro" id="IPR003732">
    <property type="entry name" value="Daa-tRNA_deacyls_DTD"/>
</dbReference>
<reference evidence="3 4" key="1">
    <citation type="journal article" date="2018" name="J. Microbiol.">
        <title>Salicibibacter kimchii gen. nov., sp. nov., a moderately halophilic and alkalitolerant bacterium in the family Bacillaceae, isolated from kimchi.</title>
        <authorList>
            <person name="Jang J.Y."/>
            <person name="Oh Y.J."/>
            <person name="Lim S.K."/>
            <person name="Park H.K."/>
            <person name="Lee C."/>
            <person name="Kim J.Y."/>
            <person name="Lee M.A."/>
            <person name="Choi H.J."/>
        </authorList>
    </citation>
    <scope>NUCLEOTIDE SEQUENCE [LARGE SCALE GENOMIC DNA]</scope>
    <source>
        <strain evidence="3 4">NKC1-1</strain>
    </source>
</reference>
<evidence type="ECO:0000256" key="1">
    <source>
        <dbReference type="ARBA" id="ARBA00009673"/>
    </source>
</evidence>
<dbReference type="GO" id="GO:0005737">
    <property type="term" value="C:cytoplasm"/>
    <property type="evidence" value="ECO:0007669"/>
    <property type="project" value="UniProtKB-SubCell"/>
</dbReference>
<evidence type="ECO:0000313" key="4">
    <source>
        <dbReference type="Proteomes" id="UP000252100"/>
    </source>
</evidence>
<dbReference type="EC" id="3.1.1.96" evidence="2"/>
<keyword evidence="2" id="KW-0694">RNA-binding</keyword>
<dbReference type="Gene3D" id="3.50.80.10">
    <property type="entry name" value="D-tyrosyl-tRNA(Tyr) deacylase"/>
    <property type="match status" value="1"/>
</dbReference>
<comment type="similarity">
    <text evidence="1 2">Belongs to the DTD family.</text>
</comment>
<comment type="catalytic activity">
    <reaction evidence="2">
        <text>a D-aminoacyl-tRNA + H2O = a tRNA + a D-alpha-amino acid + H(+)</text>
        <dbReference type="Rhea" id="RHEA:13953"/>
        <dbReference type="Rhea" id="RHEA-COMP:10123"/>
        <dbReference type="Rhea" id="RHEA-COMP:10124"/>
        <dbReference type="ChEBI" id="CHEBI:15377"/>
        <dbReference type="ChEBI" id="CHEBI:15378"/>
        <dbReference type="ChEBI" id="CHEBI:59871"/>
        <dbReference type="ChEBI" id="CHEBI:78442"/>
        <dbReference type="ChEBI" id="CHEBI:79333"/>
        <dbReference type="EC" id="3.1.1.96"/>
    </reaction>
</comment>
<dbReference type="HAMAP" id="MF_00518">
    <property type="entry name" value="Deacylase_Dtd"/>
    <property type="match status" value="1"/>
</dbReference>
<dbReference type="PANTHER" id="PTHR10472:SF5">
    <property type="entry name" value="D-AMINOACYL-TRNA DEACYLASE 1"/>
    <property type="match status" value="1"/>
</dbReference>
<dbReference type="EMBL" id="CP031092">
    <property type="protein sequence ID" value="AXF57759.1"/>
    <property type="molecule type" value="Genomic_DNA"/>
</dbReference>
<organism evidence="3 4">
    <name type="scientific">Salicibibacter kimchii</name>
    <dbReference type="NCBI Taxonomy" id="2099786"/>
    <lineage>
        <taxon>Bacteria</taxon>
        <taxon>Bacillati</taxon>
        <taxon>Bacillota</taxon>
        <taxon>Bacilli</taxon>
        <taxon>Bacillales</taxon>
        <taxon>Bacillaceae</taxon>
        <taxon>Salicibibacter</taxon>
    </lineage>
</organism>
<dbReference type="Pfam" id="PF02580">
    <property type="entry name" value="Tyr_Deacylase"/>
    <property type="match status" value="1"/>
</dbReference>
<dbReference type="EC" id="3.1.1.-" evidence="2"/>
<dbReference type="KEGG" id="rue:DT065_18460"/>
<dbReference type="SUPFAM" id="SSF69500">
    <property type="entry name" value="DTD-like"/>
    <property type="match status" value="1"/>
</dbReference>
<dbReference type="CDD" id="cd00563">
    <property type="entry name" value="Dtyr_deacylase"/>
    <property type="match status" value="1"/>
</dbReference>
<dbReference type="GO" id="GO:0106026">
    <property type="term" value="F:Gly-tRNA(Ala) deacylase activity"/>
    <property type="evidence" value="ECO:0007669"/>
    <property type="project" value="UniProtKB-UniRule"/>
</dbReference>
<dbReference type="InterPro" id="IPR023509">
    <property type="entry name" value="DTD-like_sf"/>
</dbReference>
<keyword evidence="2" id="KW-0820">tRNA-binding</keyword>
<protein>
    <recommendedName>
        <fullName evidence="2">D-aminoacyl-tRNA deacylase</fullName>
        <shortName evidence="2">DTD</shortName>
        <ecNumber evidence="2">3.1.1.96</ecNumber>
    </recommendedName>
    <alternativeName>
        <fullName evidence="2">Gly-tRNA(Ala) deacylase</fullName>
        <ecNumber evidence="2">3.1.1.-</ecNumber>
    </alternativeName>
</protein>
<comment type="subcellular location">
    <subcellularLocation>
        <location evidence="2">Cytoplasm</location>
    </subcellularLocation>
</comment>